<evidence type="ECO:0000256" key="1">
    <source>
        <dbReference type="SAM" id="MobiDB-lite"/>
    </source>
</evidence>
<gene>
    <name evidence="2" type="ORF">TKK_007980</name>
</gene>
<feature type="region of interest" description="Disordered" evidence="1">
    <location>
        <begin position="122"/>
        <end position="188"/>
    </location>
</feature>
<comment type="caution">
    <text evidence="2">The sequence shown here is derived from an EMBL/GenBank/DDBJ whole genome shotgun (WGS) entry which is preliminary data.</text>
</comment>
<sequence>MISEVSCQRRQSKIQQKSDNQSASQKFNSNQTRIYNAINILHLMEKFDDKDGDSGSDTLRTPINKIRRRDAEANRAEEIKRKRTKDTSPCSICSSSDDDMGEKPPVRQAKLRAREKIFKIIQDGKRPHKKLEQTTHKQTAEVSNTIPPHSHEPEASTSAQHNEQETPAEESAEERLTTPTKTHTSEPARAVIEEIDLYEAQSLEWDAYLNDRPQLIETADSINDGFTRRSLGEIARDLSTKLLVDIKEGEKDGKHGLRIDIWEIEPDKQLAIDNNNPVPFDTVRGDTNSNHPLLEKDVHDIFNEYNQANNSLSPIHNDQSVPENANNDSDIISPLLHTPYTEHDTCAEPTAMLTRSDEIPTHPPGNCLFYSLIKICNLKISALQLRRELLESPFVASCGNPTEAVQILSSKSQFGDINCTHVFAHKYNRNAHIHLNTQGEKYIYCQIISGAHNPFIHLHLKDIHFTPYLPQGHSNLNIHAEQFSPKIHMHTNNTDNTMSQDKSASRNNSNKVTLTDLKEEKRENFGDPQGTMSRYTVTKARPPRDKPPWTIGPNTAYNRLSILRDHPFKYNDNLVLTITTTPHLESEIIDALLERNYISHTNFINTKLSISDILVIDNTFNKIFCMAVKNDVKDKTMRKDLARCIHKLKTKLIEENIFHIGIVKDLTFLNIHEWQYVAEKFDKIFKDTQIKADMVVMFPL</sequence>
<organism evidence="2 3">
    <name type="scientific">Trichogramma kaykai</name>
    <dbReference type="NCBI Taxonomy" id="54128"/>
    <lineage>
        <taxon>Eukaryota</taxon>
        <taxon>Metazoa</taxon>
        <taxon>Ecdysozoa</taxon>
        <taxon>Arthropoda</taxon>
        <taxon>Hexapoda</taxon>
        <taxon>Insecta</taxon>
        <taxon>Pterygota</taxon>
        <taxon>Neoptera</taxon>
        <taxon>Endopterygota</taxon>
        <taxon>Hymenoptera</taxon>
        <taxon>Apocrita</taxon>
        <taxon>Proctotrupomorpha</taxon>
        <taxon>Chalcidoidea</taxon>
        <taxon>Trichogrammatidae</taxon>
        <taxon>Trichogramma</taxon>
    </lineage>
</organism>
<dbReference type="Proteomes" id="UP001627154">
    <property type="component" value="Unassembled WGS sequence"/>
</dbReference>
<feature type="compositionally biased region" description="Polar residues" evidence="1">
    <location>
        <begin position="490"/>
        <end position="513"/>
    </location>
</feature>
<feature type="compositionally biased region" description="Basic and acidic residues" evidence="1">
    <location>
        <begin position="516"/>
        <end position="525"/>
    </location>
</feature>
<dbReference type="AlphaFoldDB" id="A0ABD2X1P1"/>
<feature type="compositionally biased region" description="Basic and acidic residues" evidence="1">
    <location>
        <begin position="69"/>
        <end position="80"/>
    </location>
</feature>
<accession>A0ABD2X1P1</accession>
<feature type="compositionally biased region" description="Basic and acidic residues" evidence="1">
    <location>
        <begin position="122"/>
        <end position="139"/>
    </location>
</feature>
<evidence type="ECO:0000313" key="3">
    <source>
        <dbReference type="Proteomes" id="UP001627154"/>
    </source>
</evidence>
<feature type="region of interest" description="Disordered" evidence="1">
    <location>
        <begin position="48"/>
        <end position="104"/>
    </location>
</feature>
<proteinExistence type="predicted"/>
<reference evidence="2 3" key="1">
    <citation type="journal article" date="2024" name="bioRxiv">
        <title>A reference genome for Trichogramma kaykai: A tiny desert-dwelling parasitoid wasp with competing sex-ratio distorters.</title>
        <authorList>
            <person name="Culotta J."/>
            <person name="Lindsey A.R."/>
        </authorList>
    </citation>
    <scope>NUCLEOTIDE SEQUENCE [LARGE SCALE GENOMIC DNA]</scope>
    <source>
        <strain evidence="2 3">KSX58</strain>
    </source>
</reference>
<dbReference type="EMBL" id="JBJJXI010000059">
    <property type="protein sequence ID" value="KAL3398883.1"/>
    <property type="molecule type" value="Genomic_DNA"/>
</dbReference>
<feature type="region of interest" description="Disordered" evidence="1">
    <location>
        <begin position="1"/>
        <end position="30"/>
    </location>
</feature>
<protein>
    <submittedName>
        <fullName evidence="2">Uncharacterized protein</fullName>
    </submittedName>
</protein>
<feature type="region of interest" description="Disordered" evidence="1">
    <location>
        <begin position="490"/>
        <end position="550"/>
    </location>
</feature>
<keyword evidence="3" id="KW-1185">Reference proteome</keyword>
<evidence type="ECO:0000313" key="2">
    <source>
        <dbReference type="EMBL" id="KAL3398883.1"/>
    </source>
</evidence>
<name>A0ABD2X1P1_9HYME</name>